<dbReference type="InterPro" id="IPR014776">
    <property type="entry name" value="4pyrrole_Mease_sub2"/>
</dbReference>
<comment type="catalytic activity">
    <reaction evidence="6">
        <text>cytidine(1402) in 16S rRNA + S-adenosyl-L-methionine = 2'-O-methylcytidine(1402) in 16S rRNA + S-adenosyl-L-homocysteine + H(+)</text>
        <dbReference type="Rhea" id="RHEA:42924"/>
        <dbReference type="Rhea" id="RHEA-COMP:10285"/>
        <dbReference type="Rhea" id="RHEA-COMP:10286"/>
        <dbReference type="ChEBI" id="CHEBI:15378"/>
        <dbReference type="ChEBI" id="CHEBI:57856"/>
        <dbReference type="ChEBI" id="CHEBI:59789"/>
        <dbReference type="ChEBI" id="CHEBI:74495"/>
        <dbReference type="ChEBI" id="CHEBI:82748"/>
        <dbReference type="EC" id="2.1.1.198"/>
    </reaction>
</comment>
<dbReference type="NCBIfam" id="TIGR00096">
    <property type="entry name" value="16S rRNA (cytidine(1402)-2'-O)-methyltransferase"/>
    <property type="match status" value="1"/>
</dbReference>
<dbReference type="EC" id="2.1.1.198" evidence="6"/>
<keyword evidence="3 6" id="KW-0489">Methyltransferase</keyword>
<dbReference type="InterPro" id="IPR000878">
    <property type="entry name" value="4pyrrol_Mease"/>
</dbReference>
<dbReference type="GO" id="GO:0032259">
    <property type="term" value="P:methylation"/>
    <property type="evidence" value="ECO:0007669"/>
    <property type="project" value="UniProtKB-KW"/>
</dbReference>
<dbReference type="Pfam" id="PF00590">
    <property type="entry name" value="TP_methylase"/>
    <property type="match status" value="1"/>
</dbReference>
<protein>
    <recommendedName>
        <fullName evidence="6">Ribosomal RNA small subunit methyltransferase I</fullName>
        <ecNumber evidence="6">2.1.1.198</ecNumber>
    </recommendedName>
    <alternativeName>
        <fullName evidence="6">16S rRNA 2'-O-ribose C1402 methyltransferase</fullName>
    </alternativeName>
    <alternativeName>
        <fullName evidence="6">rRNA (cytidine-2'-O-)-methyltransferase RsmI</fullName>
    </alternativeName>
</protein>
<dbReference type="InterPro" id="IPR035996">
    <property type="entry name" value="4pyrrol_Methylase_sf"/>
</dbReference>
<keyword evidence="4 6" id="KW-0808">Transferase</keyword>
<evidence type="ECO:0000259" key="7">
    <source>
        <dbReference type="Pfam" id="PF00590"/>
    </source>
</evidence>
<evidence type="ECO:0000256" key="5">
    <source>
        <dbReference type="ARBA" id="ARBA00022691"/>
    </source>
</evidence>
<feature type="domain" description="Tetrapyrrole methylase" evidence="7">
    <location>
        <begin position="15"/>
        <end position="210"/>
    </location>
</feature>
<dbReference type="PIRSF" id="PIRSF005917">
    <property type="entry name" value="MTase_YraL"/>
    <property type="match status" value="1"/>
</dbReference>
<dbReference type="PROSITE" id="PS01296">
    <property type="entry name" value="RSMI"/>
    <property type="match status" value="1"/>
</dbReference>
<evidence type="ECO:0000256" key="2">
    <source>
        <dbReference type="ARBA" id="ARBA00022552"/>
    </source>
</evidence>
<name>A0ABW4LRY0_9BACI</name>
<keyword evidence="5 6" id="KW-0949">S-adenosyl-L-methionine</keyword>
<gene>
    <name evidence="6 8" type="primary">rsmI</name>
    <name evidence="8" type="ORF">ACFSCX_09945</name>
</gene>
<dbReference type="RefSeq" id="WP_377928067.1">
    <property type="nucleotide sequence ID" value="NZ_JBHUEM010000013.1"/>
</dbReference>
<proteinExistence type="inferred from homology"/>
<keyword evidence="2 6" id="KW-0698">rRNA processing</keyword>
<dbReference type="InterPro" id="IPR018063">
    <property type="entry name" value="SAM_MeTrfase_RsmI_CS"/>
</dbReference>
<accession>A0ABW4LRY0</accession>
<dbReference type="Gene3D" id="3.30.950.10">
    <property type="entry name" value="Methyltransferase, Cobalt-precorrin-4 Transmethylase, Domain 2"/>
    <property type="match status" value="1"/>
</dbReference>
<dbReference type="PANTHER" id="PTHR46111">
    <property type="entry name" value="RIBOSOMAL RNA SMALL SUBUNIT METHYLTRANSFERASE I"/>
    <property type="match status" value="1"/>
</dbReference>
<dbReference type="InterPro" id="IPR014777">
    <property type="entry name" value="4pyrrole_Mease_sub1"/>
</dbReference>
<evidence type="ECO:0000256" key="4">
    <source>
        <dbReference type="ARBA" id="ARBA00022679"/>
    </source>
</evidence>
<evidence type="ECO:0000256" key="1">
    <source>
        <dbReference type="ARBA" id="ARBA00022490"/>
    </source>
</evidence>
<evidence type="ECO:0000313" key="8">
    <source>
        <dbReference type="EMBL" id="MFD1736885.1"/>
    </source>
</evidence>
<reference evidence="9" key="1">
    <citation type="journal article" date="2019" name="Int. J. Syst. Evol. Microbiol.">
        <title>The Global Catalogue of Microorganisms (GCM) 10K type strain sequencing project: providing services to taxonomists for standard genome sequencing and annotation.</title>
        <authorList>
            <consortium name="The Broad Institute Genomics Platform"/>
            <consortium name="The Broad Institute Genome Sequencing Center for Infectious Disease"/>
            <person name="Wu L."/>
            <person name="Ma J."/>
        </authorList>
    </citation>
    <scope>NUCLEOTIDE SEQUENCE [LARGE SCALE GENOMIC DNA]</scope>
    <source>
        <strain evidence="9">CCUG 49339</strain>
    </source>
</reference>
<comment type="caution">
    <text evidence="8">The sequence shown here is derived from an EMBL/GenBank/DDBJ whole genome shotgun (WGS) entry which is preliminary data.</text>
</comment>
<keyword evidence="9" id="KW-1185">Reference proteome</keyword>
<dbReference type="SUPFAM" id="SSF53790">
    <property type="entry name" value="Tetrapyrrole methylase"/>
    <property type="match status" value="1"/>
</dbReference>
<comment type="subcellular location">
    <subcellularLocation>
        <location evidence="6">Cytoplasm</location>
    </subcellularLocation>
</comment>
<dbReference type="HAMAP" id="MF_01877">
    <property type="entry name" value="16SrRNA_methyltr_I"/>
    <property type="match status" value="1"/>
</dbReference>
<organism evidence="8 9">
    <name type="scientific">Bacillus salitolerans</name>
    <dbReference type="NCBI Taxonomy" id="1437434"/>
    <lineage>
        <taxon>Bacteria</taxon>
        <taxon>Bacillati</taxon>
        <taxon>Bacillota</taxon>
        <taxon>Bacilli</taxon>
        <taxon>Bacillales</taxon>
        <taxon>Bacillaceae</taxon>
        <taxon>Bacillus</taxon>
    </lineage>
</organism>
<dbReference type="GO" id="GO:0008168">
    <property type="term" value="F:methyltransferase activity"/>
    <property type="evidence" value="ECO:0007669"/>
    <property type="project" value="UniProtKB-KW"/>
</dbReference>
<dbReference type="Gene3D" id="3.40.1010.10">
    <property type="entry name" value="Cobalt-precorrin-4 Transmethylase, Domain 1"/>
    <property type="match status" value="1"/>
</dbReference>
<comment type="similarity">
    <text evidence="6">Belongs to the methyltransferase superfamily. RsmI family.</text>
</comment>
<dbReference type="CDD" id="cd11648">
    <property type="entry name" value="RsmI"/>
    <property type="match status" value="1"/>
</dbReference>
<comment type="function">
    <text evidence="6">Catalyzes the 2'-O-methylation of the ribose of cytidine 1402 (C1402) in 16S rRNA.</text>
</comment>
<evidence type="ECO:0000256" key="3">
    <source>
        <dbReference type="ARBA" id="ARBA00022603"/>
    </source>
</evidence>
<dbReference type="EMBL" id="JBHUEM010000013">
    <property type="protein sequence ID" value="MFD1736885.1"/>
    <property type="molecule type" value="Genomic_DNA"/>
</dbReference>
<evidence type="ECO:0000256" key="6">
    <source>
        <dbReference type="HAMAP-Rule" id="MF_01877"/>
    </source>
</evidence>
<dbReference type="Proteomes" id="UP001597214">
    <property type="component" value="Unassembled WGS sequence"/>
</dbReference>
<evidence type="ECO:0000313" key="9">
    <source>
        <dbReference type="Proteomes" id="UP001597214"/>
    </source>
</evidence>
<dbReference type="InterPro" id="IPR008189">
    <property type="entry name" value="rRNA_ssu_MeTfrase_I"/>
</dbReference>
<sequence length="290" mass="33306">MWEQKSFQPNTAGALYLVPTPIGNLEDMTIRAIRILKEADVIAAEDTRVTRKLCNYFEITTPVTSYHEHNKEKSGNRLLDDLKSGKTVALVSDAGMPSISDPGYELVCLALEHRFPVIPLPGANAAVTALIASGLPPQPFYFYGFLPRQKKEKKEVALELKKIQATMVFYESPHRLKETIFFLRDSLGDRQVVISRELTKKFEEFIRGSLIDVSEWIMEKEIRGECCIIVEGASEEELVKEEQWWETFSITEHIEYYINDKDMSSKEAIKQVALDRKLPKREVYDVYHIQ</sequence>
<keyword evidence="1 6" id="KW-0963">Cytoplasm</keyword>
<dbReference type="PANTHER" id="PTHR46111:SF1">
    <property type="entry name" value="RIBOSOMAL RNA SMALL SUBUNIT METHYLTRANSFERASE I"/>
    <property type="match status" value="1"/>
</dbReference>